<evidence type="ECO:0000256" key="3">
    <source>
        <dbReference type="ARBA" id="ARBA00022448"/>
    </source>
</evidence>
<dbReference type="Proteomes" id="UP000182660">
    <property type="component" value="Unassembled WGS sequence"/>
</dbReference>
<feature type="transmembrane region" description="Helical" evidence="10">
    <location>
        <begin position="195"/>
        <end position="213"/>
    </location>
</feature>
<dbReference type="GO" id="GO:0015173">
    <property type="term" value="F:aromatic amino acid transmembrane transporter activity"/>
    <property type="evidence" value="ECO:0007669"/>
    <property type="project" value="UniProtKB-UniRule"/>
</dbReference>
<feature type="transmembrane region" description="Helical" evidence="10">
    <location>
        <begin position="92"/>
        <end position="111"/>
    </location>
</feature>
<keyword evidence="9 10" id="KW-0472">Membrane</keyword>
<accession>A0A090IAA8</accession>
<keyword evidence="13" id="KW-1185">Reference proteome</keyword>
<dbReference type="PATRIC" id="fig|80854.5.peg.678"/>
<keyword evidence="8 10" id="KW-1133">Transmembrane helix</keyword>
<feature type="transmembrane region" description="Helical" evidence="10">
    <location>
        <begin position="42"/>
        <end position="65"/>
    </location>
</feature>
<dbReference type="STRING" id="80854.MVIS_0647"/>
<evidence type="ECO:0000256" key="1">
    <source>
        <dbReference type="ARBA" id="ARBA00004429"/>
    </source>
</evidence>
<dbReference type="PANTHER" id="PTHR46997:SF1">
    <property type="entry name" value="LOW AFFINITY TRYPTOPHAN PERMEASE-RELATED"/>
    <property type="match status" value="1"/>
</dbReference>
<dbReference type="NCBIfam" id="TIGR00837">
    <property type="entry name" value="araaP"/>
    <property type="match status" value="1"/>
</dbReference>
<gene>
    <name evidence="11" type="ORF">MT2528_0370</name>
    <name evidence="12" type="ORF">NVI5450_0354</name>
</gene>
<dbReference type="GO" id="GO:0005886">
    <property type="term" value="C:plasma membrane"/>
    <property type="evidence" value="ECO:0007669"/>
    <property type="project" value="UniProtKB-SubCell"/>
</dbReference>
<dbReference type="EMBL" id="FPLJ01000013">
    <property type="protein sequence ID" value="SGY83125.1"/>
    <property type="molecule type" value="Genomic_DNA"/>
</dbReference>
<evidence type="ECO:0000313" key="11">
    <source>
        <dbReference type="EMBL" id="SGY83125.1"/>
    </source>
</evidence>
<comment type="similarity">
    <text evidence="2 10">Belongs to the amino acid/polyamine transporter 2 family. Mtr/TnaB/TyrP permease subfamily.</text>
</comment>
<evidence type="ECO:0000256" key="6">
    <source>
        <dbReference type="ARBA" id="ARBA00022692"/>
    </source>
</evidence>
<comment type="function">
    <text evidence="10">Involved in transporting aromatic amino acids across the cytoplasmic membrane.</text>
</comment>
<evidence type="ECO:0000256" key="2">
    <source>
        <dbReference type="ARBA" id="ARBA00005452"/>
    </source>
</evidence>
<dbReference type="AlphaFoldDB" id="A0A090IAA8"/>
<feature type="transmembrane region" description="Helical" evidence="10">
    <location>
        <begin position="327"/>
        <end position="343"/>
    </location>
</feature>
<evidence type="ECO:0000313" key="12">
    <source>
        <dbReference type="EMBL" id="SGY84134.1"/>
    </source>
</evidence>
<dbReference type="GeneID" id="61294103"/>
<feature type="transmembrane region" description="Helical" evidence="10">
    <location>
        <begin position="349"/>
        <end position="370"/>
    </location>
</feature>
<evidence type="ECO:0000313" key="13">
    <source>
        <dbReference type="Proteomes" id="UP000182660"/>
    </source>
</evidence>
<keyword evidence="4 10" id="KW-1003">Cell membrane</keyword>
<reference evidence="12 14" key="1">
    <citation type="submission" date="2016-11" db="EMBL/GenBank/DDBJ databases">
        <authorList>
            <person name="Jaros S."/>
            <person name="Januszkiewicz K."/>
            <person name="Wedrychowicz H."/>
        </authorList>
    </citation>
    <scope>NUCLEOTIDE SEQUENCE [LARGE SCALE GENOMIC DNA]</scope>
    <source>
        <strain evidence="12">NVI 5450</strain>
    </source>
</reference>
<feature type="transmembrane region" description="Helical" evidence="10">
    <location>
        <begin position="155"/>
        <end position="175"/>
    </location>
</feature>
<keyword evidence="6 10" id="KW-0812">Transmembrane</keyword>
<dbReference type="InterPro" id="IPR013059">
    <property type="entry name" value="Trp_tyr_transpt"/>
</dbReference>
<sequence>MSEVMTANQEVQPSSLGGVFIITGTSIGAGMFSLPVLTSNMWFGWAVLFLCVSWFCMYSSALYLLEANQKFKHGVNFDSMTKALLPTSLRMLNGLSVMFVSYILVYAYISGGGSMLGHSLQSGLDIEIDQSVASFIFAVLLGLIVSFSTKAVDRFTSAMLGGMVITFSIAIFSLLSGANFSLLQPFAEMTERLPYSWAAIPSLMVCFGFHSNIPSLVKYYKKDSAKVVNSIRYGSLLALTIYIIWLLASFTVIGRDGFASVIAEGGNMGALVSALESTGSGATLAITLQLFANFAVATSFLGVALGLFDFLTDLLKLNDTLSGRSKTALVTFVPPMIGGVLFPNGFIYAIGYAGFAAAVFALFTPVALAFQARKHLPTTDFLVTGGYTRMAVVIIFAVCVVTFQVLSMMGMLA</sequence>
<evidence type="ECO:0000256" key="8">
    <source>
        <dbReference type="ARBA" id="ARBA00022989"/>
    </source>
</evidence>
<feature type="transmembrane region" description="Helical" evidence="10">
    <location>
        <begin position="391"/>
        <end position="412"/>
    </location>
</feature>
<feature type="transmembrane region" description="Helical" evidence="10">
    <location>
        <begin position="16"/>
        <end position="36"/>
    </location>
</feature>
<evidence type="ECO:0000313" key="14">
    <source>
        <dbReference type="Proteomes" id="UP000183794"/>
    </source>
</evidence>
<dbReference type="HOGENOM" id="CLU_038102_2_1_6"/>
<dbReference type="OrthoDB" id="18749at2"/>
<protein>
    <recommendedName>
        <fullName evidence="10">Aromatic amino acid permease</fullName>
    </recommendedName>
</protein>
<reference evidence="11 13" key="2">
    <citation type="submission" date="2016-11" db="EMBL/GenBank/DDBJ databases">
        <authorList>
            <person name="Klemetsen T."/>
        </authorList>
    </citation>
    <scope>NUCLEOTIDE SEQUENCE [LARGE SCALE GENOMIC DNA]</scope>
    <source>
        <strain evidence="11">MT 2528</strain>
    </source>
</reference>
<dbReference type="InterPro" id="IPR018227">
    <property type="entry name" value="Amino_acid_transport_2"/>
</dbReference>
<organism evidence="12 14">
    <name type="scientific">Moritella viscosa</name>
    <dbReference type="NCBI Taxonomy" id="80854"/>
    <lineage>
        <taxon>Bacteria</taxon>
        <taxon>Pseudomonadati</taxon>
        <taxon>Pseudomonadota</taxon>
        <taxon>Gammaproteobacteria</taxon>
        <taxon>Alteromonadales</taxon>
        <taxon>Moritellaceae</taxon>
        <taxon>Moritella</taxon>
    </lineage>
</organism>
<keyword evidence="5 10" id="KW-0997">Cell inner membrane</keyword>
<proteinExistence type="inferred from homology"/>
<dbReference type="EMBL" id="FPLD01000011">
    <property type="protein sequence ID" value="SGY84134.1"/>
    <property type="molecule type" value="Genomic_DNA"/>
</dbReference>
<dbReference type="GO" id="GO:0003333">
    <property type="term" value="P:amino acid transmembrane transport"/>
    <property type="evidence" value="ECO:0007669"/>
    <property type="project" value="InterPro"/>
</dbReference>
<evidence type="ECO:0000256" key="7">
    <source>
        <dbReference type="ARBA" id="ARBA00022970"/>
    </source>
</evidence>
<dbReference type="Gene3D" id="1.20.1740.10">
    <property type="entry name" value="Amino acid/polyamine transporter I"/>
    <property type="match status" value="1"/>
</dbReference>
<evidence type="ECO:0000256" key="5">
    <source>
        <dbReference type="ARBA" id="ARBA00022519"/>
    </source>
</evidence>
<feature type="transmembrane region" description="Helical" evidence="10">
    <location>
        <begin position="290"/>
        <end position="315"/>
    </location>
</feature>
<dbReference type="KEGG" id="mvs:MVIS_0647"/>
<feature type="transmembrane region" description="Helical" evidence="10">
    <location>
        <begin position="233"/>
        <end position="253"/>
    </location>
</feature>
<dbReference type="PANTHER" id="PTHR46997">
    <property type="entry name" value="LOW AFFINITY TRYPTOPHAN PERMEASE-RELATED"/>
    <property type="match status" value="1"/>
</dbReference>
<dbReference type="Proteomes" id="UP000183794">
    <property type="component" value="Unassembled WGS sequence"/>
</dbReference>
<evidence type="ECO:0000256" key="9">
    <source>
        <dbReference type="ARBA" id="ARBA00023136"/>
    </source>
</evidence>
<keyword evidence="3 10" id="KW-0813">Transport</keyword>
<evidence type="ECO:0000256" key="4">
    <source>
        <dbReference type="ARBA" id="ARBA00022475"/>
    </source>
</evidence>
<evidence type="ECO:0000256" key="10">
    <source>
        <dbReference type="RuleBase" id="RU367149"/>
    </source>
</evidence>
<keyword evidence="7 10" id="KW-0029">Amino-acid transport</keyword>
<comment type="subcellular location">
    <subcellularLocation>
        <location evidence="1 10">Cell inner membrane</location>
        <topology evidence="1 10">Multi-pass membrane protein</topology>
    </subcellularLocation>
</comment>
<dbReference type="Pfam" id="PF03222">
    <property type="entry name" value="Trp_Tyr_perm"/>
    <property type="match status" value="1"/>
</dbReference>
<feature type="transmembrane region" description="Helical" evidence="10">
    <location>
        <begin position="131"/>
        <end position="148"/>
    </location>
</feature>
<dbReference type="PRINTS" id="PR00166">
    <property type="entry name" value="AROAAPRMEASE"/>
</dbReference>
<name>A0A090IAA8_9GAMM</name>
<dbReference type="RefSeq" id="WP_045109088.1">
    <property type="nucleotide sequence ID" value="NZ_CAWQZC010000093.1"/>
</dbReference>